<feature type="transmembrane region" description="Helical" evidence="12">
    <location>
        <begin position="125"/>
        <end position="145"/>
    </location>
</feature>
<evidence type="ECO:0000256" key="7">
    <source>
        <dbReference type="ARBA" id="ARBA00022967"/>
    </source>
</evidence>
<feature type="region of interest" description="Disordered" evidence="13">
    <location>
        <begin position="730"/>
        <end position="754"/>
    </location>
</feature>
<evidence type="ECO:0000256" key="3">
    <source>
        <dbReference type="ARBA" id="ARBA00022692"/>
    </source>
</evidence>
<evidence type="ECO:0000256" key="2">
    <source>
        <dbReference type="ARBA" id="ARBA00006024"/>
    </source>
</evidence>
<accession>A0A1G7CTE7</accession>
<dbReference type="Proteomes" id="UP000199412">
    <property type="component" value="Unassembled WGS sequence"/>
</dbReference>
<evidence type="ECO:0000256" key="9">
    <source>
        <dbReference type="ARBA" id="ARBA00023136"/>
    </source>
</evidence>
<feature type="transmembrane region" description="Helical" evidence="12">
    <location>
        <begin position="184"/>
        <end position="201"/>
    </location>
</feature>
<feature type="domain" description="HMA" evidence="14">
    <location>
        <begin position="8"/>
        <end position="74"/>
    </location>
</feature>
<dbReference type="GO" id="GO:0012505">
    <property type="term" value="C:endomembrane system"/>
    <property type="evidence" value="ECO:0007669"/>
    <property type="project" value="UniProtKB-SubCell"/>
</dbReference>
<dbReference type="InterPro" id="IPR023214">
    <property type="entry name" value="HAD_sf"/>
</dbReference>
<dbReference type="GO" id="GO:0016887">
    <property type="term" value="F:ATP hydrolysis activity"/>
    <property type="evidence" value="ECO:0007669"/>
    <property type="project" value="InterPro"/>
</dbReference>
<dbReference type="Gene3D" id="3.40.50.1000">
    <property type="entry name" value="HAD superfamily/HAD-like"/>
    <property type="match status" value="1"/>
</dbReference>
<dbReference type="SUPFAM" id="SSF55008">
    <property type="entry name" value="HMA, heavy metal-associated domain"/>
    <property type="match status" value="1"/>
</dbReference>
<dbReference type="RefSeq" id="WP_092785829.1">
    <property type="nucleotide sequence ID" value="NZ_FNAP01000006.1"/>
</dbReference>
<evidence type="ECO:0000256" key="12">
    <source>
        <dbReference type="RuleBase" id="RU362081"/>
    </source>
</evidence>
<dbReference type="STRING" id="69960.SAMN05421720_106218"/>
<evidence type="ECO:0000256" key="1">
    <source>
        <dbReference type="ARBA" id="ARBA00004127"/>
    </source>
</evidence>
<feature type="transmembrane region" description="Helical" evidence="12">
    <location>
        <begin position="339"/>
        <end position="361"/>
    </location>
</feature>
<dbReference type="CDD" id="cd02094">
    <property type="entry name" value="P-type_ATPase_Cu-like"/>
    <property type="match status" value="1"/>
</dbReference>
<evidence type="ECO:0000256" key="4">
    <source>
        <dbReference type="ARBA" id="ARBA00022723"/>
    </source>
</evidence>
<comment type="subcellular location">
    <subcellularLocation>
        <location evidence="12">Cell membrane</location>
    </subcellularLocation>
    <subcellularLocation>
        <location evidence="1">Endomembrane system</location>
        <topology evidence="1">Multi-pass membrane protein</topology>
    </subcellularLocation>
</comment>
<dbReference type="EC" id="7.2.2.9" evidence="10"/>
<dbReference type="Gene3D" id="3.40.1110.10">
    <property type="entry name" value="Calcium-transporting ATPase, cytoplasmic domain N"/>
    <property type="match status" value="1"/>
</dbReference>
<dbReference type="InterPro" id="IPR006121">
    <property type="entry name" value="HMA_dom"/>
</dbReference>
<dbReference type="EMBL" id="FNAP01000006">
    <property type="protein sequence ID" value="SDE42704.1"/>
    <property type="molecule type" value="Genomic_DNA"/>
</dbReference>
<dbReference type="SFLD" id="SFLDS00003">
    <property type="entry name" value="Haloacid_Dehalogenase"/>
    <property type="match status" value="1"/>
</dbReference>
<dbReference type="Pfam" id="PF00122">
    <property type="entry name" value="E1-E2_ATPase"/>
    <property type="match status" value="1"/>
</dbReference>
<dbReference type="GO" id="GO:0005524">
    <property type="term" value="F:ATP binding"/>
    <property type="evidence" value="ECO:0007669"/>
    <property type="project" value="UniProtKB-UniRule"/>
</dbReference>
<dbReference type="SUPFAM" id="SSF81665">
    <property type="entry name" value="Calcium ATPase, transmembrane domain M"/>
    <property type="match status" value="1"/>
</dbReference>
<dbReference type="FunFam" id="2.70.150.10:FF:000002">
    <property type="entry name" value="Copper-transporting ATPase 1, putative"/>
    <property type="match status" value="1"/>
</dbReference>
<evidence type="ECO:0000256" key="5">
    <source>
        <dbReference type="ARBA" id="ARBA00022741"/>
    </source>
</evidence>
<feature type="transmembrane region" description="Helical" evidence="12">
    <location>
        <begin position="157"/>
        <end position="178"/>
    </location>
</feature>
<dbReference type="NCBIfam" id="TIGR01525">
    <property type="entry name" value="ATPase-IB_hvy"/>
    <property type="match status" value="1"/>
</dbReference>
<organism evidence="15 16">
    <name type="scientific">Rhodospira trueperi</name>
    <dbReference type="NCBI Taxonomy" id="69960"/>
    <lineage>
        <taxon>Bacteria</taxon>
        <taxon>Pseudomonadati</taxon>
        <taxon>Pseudomonadota</taxon>
        <taxon>Alphaproteobacteria</taxon>
        <taxon>Rhodospirillales</taxon>
        <taxon>Rhodospirillaceae</taxon>
        <taxon>Rhodospira</taxon>
    </lineage>
</organism>
<dbReference type="InterPro" id="IPR008250">
    <property type="entry name" value="ATPase_P-typ_transduc_dom_A_sf"/>
</dbReference>
<dbReference type="SUPFAM" id="SSF81653">
    <property type="entry name" value="Calcium ATPase, transduction domain A"/>
    <property type="match status" value="1"/>
</dbReference>
<dbReference type="SFLD" id="SFLDF00027">
    <property type="entry name" value="p-type_atpase"/>
    <property type="match status" value="1"/>
</dbReference>
<dbReference type="Gene3D" id="2.70.150.10">
    <property type="entry name" value="Calcium-transporting ATPase, cytoplasmic transduction domain A"/>
    <property type="match status" value="1"/>
</dbReference>
<keyword evidence="6 12" id="KW-0067">ATP-binding</keyword>
<feature type="transmembrane region" description="Helical" evidence="12">
    <location>
        <begin position="367"/>
        <end position="392"/>
    </location>
</feature>
<dbReference type="NCBIfam" id="TIGR01494">
    <property type="entry name" value="ATPase_P-type"/>
    <property type="match status" value="1"/>
</dbReference>
<dbReference type="GO" id="GO:0005886">
    <property type="term" value="C:plasma membrane"/>
    <property type="evidence" value="ECO:0007669"/>
    <property type="project" value="UniProtKB-SubCell"/>
</dbReference>
<keyword evidence="16" id="KW-1185">Reference proteome</keyword>
<evidence type="ECO:0000256" key="13">
    <source>
        <dbReference type="SAM" id="MobiDB-lite"/>
    </source>
</evidence>
<evidence type="ECO:0000313" key="16">
    <source>
        <dbReference type="Proteomes" id="UP000199412"/>
    </source>
</evidence>
<dbReference type="PROSITE" id="PS01047">
    <property type="entry name" value="HMA_1"/>
    <property type="match status" value="1"/>
</dbReference>
<dbReference type="InterPro" id="IPR027256">
    <property type="entry name" value="P-typ_ATPase_IB"/>
</dbReference>
<dbReference type="Pfam" id="PF00403">
    <property type="entry name" value="HMA"/>
    <property type="match status" value="1"/>
</dbReference>
<dbReference type="InterPro" id="IPR059000">
    <property type="entry name" value="ATPase_P-type_domA"/>
</dbReference>
<dbReference type="CDD" id="cd00371">
    <property type="entry name" value="HMA"/>
    <property type="match status" value="1"/>
</dbReference>
<name>A0A1G7CTE7_9PROT</name>
<dbReference type="PANTHER" id="PTHR43520:SF8">
    <property type="entry name" value="P-TYPE CU(+) TRANSPORTER"/>
    <property type="match status" value="1"/>
</dbReference>
<dbReference type="InterPro" id="IPR018303">
    <property type="entry name" value="ATPase_P-typ_P_site"/>
</dbReference>
<dbReference type="InterPro" id="IPR023299">
    <property type="entry name" value="ATPase_P-typ_cyto_dom_N"/>
</dbReference>
<dbReference type="Pfam" id="PF00702">
    <property type="entry name" value="Hydrolase"/>
    <property type="match status" value="1"/>
</dbReference>
<keyword evidence="12" id="KW-1003">Cell membrane</keyword>
<gene>
    <name evidence="15" type="ORF">SAMN05421720_106218</name>
</gene>
<protein>
    <recommendedName>
        <fullName evidence="10">P-type Cu(2+) transporter</fullName>
        <ecNumber evidence="10">7.2.2.9</ecNumber>
    </recommendedName>
</protein>
<dbReference type="SFLD" id="SFLDG00002">
    <property type="entry name" value="C1.7:_P-type_atpase_like"/>
    <property type="match status" value="1"/>
</dbReference>
<dbReference type="Gene3D" id="3.30.70.100">
    <property type="match status" value="1"/>
</dbReference>
<dbReference type="PANTHER" id="PTHR43520">
    <property type="entry name" value="ATP7, ISOFORM B"/>
    <property type="match status" value="1"/>
</dbReference>
<keyword evidence="4 12" id="KW-0479">Metal-binding</keyword>
<dbReference type="NCBIfam" id="TIGR01511">
    <property type="entry name" value="ATPase-IB1_Cu"/>
    <property type="match status" value="1"/>
</dbReference>
<keyword evidence="8 12" id="KW-1133">Transmembrane helix</keyword>
<dbReference type="PROSITE" id="PS00154">
    <property type="entry name" value="ATPASE_E1_E2"/>
    <property type="match status" value="1"/>
</dbReference>
<dbReference type="InterPro" id="IPR044492">
    <property type="entry name" value="P_typ_ATPase_HD_dom"/>
</dbReference>
<proteinExistence type="inferred from homology"/>
<dbReference type="PRINTS" id="PR00943">
    <property type="entry name" value="CUATPASE"/>
</dbReference>
<evidence type="ECO:0000256" key="10">
    <source>
        <dbReference type="ARBA" id="ARBA00038904"/>
    </source>
</evidence>
<dbReference type="PROSITE" id="PS50846">
    <property type="entry name" value="HMA_2"/>
    <property type="match status" value="1"/>
</dbReference>
<reference evidence="15 16" key="1">
    <citation type="submission" date="2016-10" db="EMBL/GenBank/DDBJ databases">
        <authorList>
            <person name="de Groot N.N."/>
        </authorList>
    </citation>
    <scope>NUCLEOTIDE SEQUENCE [LARGE SCALE GENOMIC DNA]</scope>
    <source>
        <strain evidence="15 16">ATCC 700224</strain>
    </source>
</reference>
<dbReference type="FunFam" id="3.30.70.100:FF:000005">
    <property type="entry name" value="Copper-exporting P-type ATPase A"/>
    <property type="match status" value="1"/>
</dbReference>
<dbReference type="InterPro" id="IPR023298">
    <property type="entry name" value="ATPase_P-typ_TM_dom_sf"/>
</dbReference>
<dbReference type="InterPro" id="IPR017969">
    <property type="entry name" value="Heavy-metal-associated_CS"/>
</dbReference>
<dbReference type="PROSITE" id="PS01229">
    <property type="entry name" value="COF_2"/>
    <property type="match status" value="1"/>
</dbReference>
<keyword evidence="9 12" id="KW-0472">Membrane</keyword>
<feature type="transmembrane region" description="Helical" evidence="12">
    <location>
        <begin position="98"/>
        <end position="119"/>
    </location>
</feature>
<evidence type="ECO:0000256" key="11">
    <source>
        <dbReference type="ARBA" id="ARBA00047424"/>
    </source>
</evidence>
<dbReference type="OrthoDB" id="9760802at2"/>
<keyword evidence="5 12" id="KW-0547">Nucleotide-binding</keyword>
<dbReference type="AlphaFoldDB" id="A0A1G7CTE7"/>
<comment type="similarity">
    <text evidence="2 12">Belongs to the cation transport ATPase (P-type) (TC 3.A.3) family. Type IB subfamily.</text>
</comment>
<dbReference type="GO" id="GO:0005507">
    <property type="term" value="F:copper ion binding"/>
    <property type="evidence" value="ECO:0007669"/>
    <property type="project" value="TreeGrafter"/>
</dbReference>
<comment type="catalytic activity">
    <reaction evidence="11">
        <text>Cu(2+)(in) + ATP + H2O = Cu(2+)(out) + ADP + phosphate + H(+)</text>
        <dbReference type="Rhea" id="RHEA:10376"/>
        <dbReference type="ChEBI" id="CHEBI:15377"/>
        <dbReference type="ChEBI" id="CHEBI:15378"/>
        <dbReference type="ChEBI" id="CHEBI:29036"/>
        <dbReference type="ChEBI" id="CHEBI:30616"/>
        <dbReference type="ChEBI" id="CHEBI:43474"/>
        <dbReference type="ChEBI" id="CHEBI:456216"/>
        <dbReference type="EC" id="7.2.2.9"/>
    </reaction>
</comment>
<keyword evidence="7" id="KW-1278">Translocase</keyword>
<dbReference type="PRINTS" id="PR00119">
    <property type="entry name" value="CATATPASE"/>
</dbReference>
<feature type="transmembrane region" description="Helical" evidence="12">
    <location>
        <begin position="705"/>
        <end position="725"/>
    </location>
</feature>
<dbReference type="InterPro" id="IPR036163">
    <property type="entry name" value="HMA_dom_sf"/>
</dbReference>
<dbReference type="InterPro" id="IPR036412">
    <property type="entry name" value="HAD-like_sf"/>
</dbReference>
<evidence type="ECO:0000259" key="14">
    <source>
        <dbReference type="PROSITE" id="PS50846"/>
    </source>
</evidence>
<evidence type="ECO:0000256" key="6">
    <source>
        <dbReference type="ARBA" id="ARBA00022840"/>
    </source>
</evidence>
<keyword evidence="3 12" id="KW-0812">Transmembrane</keyword>
<dbReference type="InterPro" id="IPR001757">
    <property type="entry name" value="P_typ_ATPase"/>
</dbReference>
<feature type="transmembrane region" description="Helical" evidence="12">
    <location>
        <begin position="681"/>
        <end position="699"/>
    </location>
</feature>
<evidence type="ECO:0000256" key="8">
    <source>
        <dbReference type="ARBA" id="ARBA00022989"/>
    </source>
</evidence>
<sequence length="754" mass="77342">MDTESPTHTIDLDITGMTCAACSARVEKVLGKRDGVREVRVNLATERARVDVTEGGASLEELITAVRKAGYEAAEHTEDGAAALDTTWGGDGRDRRDLAIGVIFTLPLLVEMIAMWVGLPFHLSPWLALALATPVQVVAGARFYVGAWKSLRAGTGNMDVLVALGTSAAYLFSLWRVVTGAADQGLYFEGAAVVITLVLLGKGLEARAKGSAAAAIHALMRLRPDVARVEREDGSTAEVPLRQVAVGTVVLVRPGERVPVDGEILSGESQLDESLITGESLPVARSPGDAVIGGAVNGDGLLRVRARRAGGEGLLSRIIRLVEDAQASKAPVQRLVDQVAAVFVPAIVAIAAVTFGLWLALGGSGEAAFVAAVSVLVVACPCALGLATPTAIMVGTGLAARRGVLIKDAAALEGAHRVNTVVFDKTGTLTEGRPVLDAVAVTTPDLDADGLVSLAASAQQGSEHVLARAILEAADAKQLPLSAVEEFSALPGRGLSATVKGRPLLIGSRRLIAEQGPIDDSVETLARDLERGGRTVVWVAARSGPVLGLMALADPVKAGAAEAVAALKARGLTPALLTGDSRAVAETVAAQVGIDDVRAEVLPADKAEVVKALRAEGRIVAMVGDGINDAPALAAADVGVAMGSGTDVAMEAAGLTLMRGDPRLLVTALDLSRATYDRIRLNLGWAFLYNLAAVPAAALGYLSPAVAGAAMALSSVSVVTSSLMLRTGKAARTHGAGEESSPLVPPTRRGGPLA</sequence>
<dbReference type="GO" id="GO:0055070">
    <property type="term" value="P:copper ion homeostasis"/>
    <property type="evidence" value="ECO:0007669"/>
    <property type="project" value="TreeGrafter"/>
</dbReference>
<dbReference type="SUPFAM" id="SSF56784">
    <property type="entry name" value="HAD-like"/>
    <property type="match status" value="1"/>
</dbReference>
<dbReference type="GO" id="GO:0043682">
    <property type="term" value="F:P-type divalent copper transporter activity"/>
    <property type="evidence" value="ECO:0007669"/>
    <property type="project" value="UniProtKB-EC"/>
</dbReference>
<evidence type="ECO:0000313" key="15">
    <source>
        <dbReference type="EMBL" id="SDE42704.1"/>
    </source>
</evidence>